<evidence type="ECO:0000259" key="6">
    <source>
        <dbReference type="PROSITE" id="PS50850"/>
    </source>
</evidence>
<dbReference type="InterPro" id="IPR020846">
    <property type="entry name" value="MFS_dom"/>
</dbReference>
<dbReference type="InterPro" id="IPR051788">
    <property type="entry name" value="MFS_Transporter"/>
</dbReference>
<dbReference type="PANTHER" id="PTHR23514">
    <property type="entry name" value="BYPASS OF STOP CODON PROTEIN 6"/>
    <property type="match status" value="1"/>
</dbReference>
<keyword evidence="8" id="KW-1185">Reference proteome</keyword>
<feature type="transmembrane region" description="Helical" evidence="5">
    <location>
        <begin position="167"/>
        <end position="188"/>
    </location>
</feature>
<dbReference type="GO" id="GO:0016020">
    <property type="term" value="C:membrane"/>
    <property type="evidence" value="ECO:0007669"/>
    <property type="project" value="UniProtKB-SubCell"/>
</dbReference>
<accession>A0A3B7MJD4</accession>
<dbReference type="OrthoDB" id="9809599at2"/>
<feature type="transmembrane region" description="Helical" evidence="5">
    <location>
        <begin position="51"/>
        <end position="71"/>
    </location>
</feature>
<sequence length="386" mass="41621">MAGDPESVSPKKARIAIAVFFFVSGFGFASWASRILTIQQHLHLDDAQLGAALFAMPAGLMLTLPLTGFLLRRFSSRYVMLGGALLFNMMLCLVGFVDQTWQFVAVLFFFGSARNLFNISANAQSIGVQAMYSKSIIANLHGIWSTAGFAAAAIGTLMVSAKIATSWHFLGASILLTSLCCYFFKDSIHQLPSPHERKGSFVWPDRTMLKFGLIAFASMACEGTMYDWAAIYLRKATGAHDGIATAGYAIYMVSMTLGRFTGDRMANKIGIKNMLRYSGTLMFSGLLLATLVPNTYVAAVGFIMVGFGVSCVVPMTFSMAGKVKNMSGGPAIAAVSTVGYLGFLIVPPVVGFIAKAINIRLSFAIMSLLGLLILWMVGKFSEKHQA</sequence>
<proteinExistence type="predicted"/>
<evidence type="ECO:0000256" key="5">
    <source>
        <dbReference type="SAM" id="Phobius"/>
    </source>
</evidence>
<keyword evidence="3 5" id="KW-1133">Transmembrane helix</keyword>
<evidence type="ECO:0000256" key="1">
    <source>
        <dbReference type="ARBA" id="ARBA00004141"/>
    </source>
</evidence>
<feature type="transmembrane region" description="Helical" evidence="5">
    <location>
        <begin position="103"/>
        <end position="121"/>
    </location>
</feature>
<dbReference type="InterPro" id="IPR036259">
    <property type="entry name" value="MFS_trans_sf"/>
</dbReference>
<dbReference type="PROSITE" id="PS50850">
    <property type="entry name" value="MFS"/>
    <property type="match status" value="1"/>
</dbReference>
<dbReference type="GO" id="GO:0022857">
    <property type="term" value="F:transmembrane transporter activity"/>
    <property type="evidence" value="ECO:0007669"/>
    <property type="project" value="InterPro"/>
</dbReference>
<feature type="transmembrane region" description="Helical" evidence="5">
    <location>
        <begin position="298"/>
        <end position="320"/>
    </location>
</feature>
<dbReference type="KEGG" id="pseg:D3H65_04800"/>
<feature type="transmembrane region" description="Helical" evidence="5">
    <location>
        <begin position="209"/>
        <end position="231"/>
    </location>
</feature>
<dbReference type="AlphaFoldDB" id="A0A3B7MJD4"/>
<dbReference type="EMBL" id="CP032157">
    <property type="protein sequence ID" value="AXY73339.1"/>
    <property type="molecule type" value="Genomic_DNA"/>
</dbReference>
<dbReference type="SUPFAM" id="SSF103473">
    <property type="entry name" value="MFS general substrate transporter"/>
    <property type="match status" value="1"/>
</dbReference>
<feature type="transmembrane region" description="Helical" evidence="5">
    <location>
        <begin position="142"/>
        <end position="161"/>
    </location>
</feature>
<dbReference type="RefSeq" id="WP_119049177.1">
    <property type="nucleotide sequence ID" value="NZ_CP032157.1"/>
</dbReference>
<evidence type="ECO:0000256" key="4">
    <source>
        <dbReference type="ARBA" id="ARBA00023136"/>
    </source>
</evidence>
<feature type="domain" description="Major facilitator superfamily (MFS) profile" evidence="6">
    <location>
        <begin position="207"/>
        <end position="386"/>
    </location>
</feature>
<feature type="transmembrane region" description="Helical" evidence="5">
    <location>
        <begin position="359"/>
        <end position="377"/>
    </location>
</feature>
<keyword evidence="4 5" id="KW-0472">Membrane</keyword>
<keyword evidence="2 5" id="KW-0812">Transmembrane</keyword>
<feature type="transmembrane region" description="Helical" evidence="5">
    <location>
        <begin position="12"/>
        <end position="31"/>
    </location>
</feature>
<dbReference type="Gene3D" id="1.20.1250.20">
    <property type="entry name" value="MFS general substrate transporter like domains"/>
    <property type="match status" value="2"/>
</dbReference>
<dbReference type="Proteomes" id="UP000263900">
    <property type="component" value="Chromosome"/>
</dbReference>
<evidence type="ECO:0000256" key="2">
    <source>
        <dbReference type="ARBA" id="ARBA00022692"/>
    </source>
</evidence>
<comment type="subcellular location">
    <subcellularLocation>
        <location evidence="1">Membrane</location>
        <topology evidence="1">Multi-pass membrane protein</topology>
    </subcellularLocation>
</comment>
<dbReference type="CDD" id="cd17393">
    <property type="entry name" value="MFS_MosC_like"/>
    <property type="match status" value="1"/>
</dbReference>
<evidence type="ECO:0000313" key="7">
    <source>
        <dbReference type="EMBL" id="AXY73339.1"/>
    </source>
</evidence>
<dbReference type="Pfam" id="PF07690">
    <property type="entry name" value="MFS_1"/>
    <property type="match status" value="1"/>
</dbReference>
<feature type="transmembrane region" description="Helical" evidence="5">
    <location>
        <begin position="332"/>
        <end position="353"/>
    </location>
</feature>
<organism evidence="7 8">
    <name type="scientific">Paraflavitalea soli</name>
    <dbReference type="NCBI Taxonomy" id="2315862"/>
    <lineage>
        <taxon>Bacteria</taxon>
        <taxon>Pseudomonadati</taxon>
        <taxon>Bacteroidota</taxon>
        <taxon>Chitinophagia</taxon>
        <taxon>Chitinophagales</taxon>
        <taxon>Chitinophagaceae</taxon>
        <taxon>Paraflavitalea</taxon>
    </lineage>
</organism>
<feature type="transmembrane region" description="Helical" evidence="5">
    <location>
        <begin position="78"/>
        <end position="97"/>
    </location>
</feature>
<protein>
    <submittedName>
        <fullName evidence="7">MFS transporter</fullName>
    </submittedName>
</protein>
<feature type="transmembrane region" description="Helical" evidence="5">
    <location>
        <begin position="243"/>
        <end position="262"/>
    </location>
</feature>
<dbReference type="PANTHER" id="PTHR23514:SF13">
    <property type="entry name" value="INNER MEMBRANE PROTEIN YBJJ"/>
    <property type="match status" value="1"/>
</dbReference>
<reference evidence="7 8" key="1">
    <citation type="submission" date="2018-09" db="EMBL/GenBank/DDBJ databases">
        <title>Genome sequencing of strain 6GH32-13.</title>
        <authorList>
            <person name="Weon H.-Y."/>
            <person name="Heo J."/>
            <person name="Kwon S.-W."/>
        </authorList>
    </citation>
    <scope>NUCLEOTIDE SEQUENCE [LARGE SCALE GENOMIC DNA]</scope>
    <source>
        <strain evidence="7 8">5GH32-13</strain>
    </source>
</reference>
<gene>
    <name evidence="7" type="ORF">D3H65_04800</name>
</gene>
<evidence type="ECO:0000313" key="8">
    <source>
        <dbReference type="Proteomes" id="UP000263900"/>
    </source>
</evidence>
<name>A0A3B7MJD4_9BACT</name>
<dbReference type="InterPro" id="IPR011701">
    <property type="entry name" value="MFS"/>
</dbReference>
<evidence type="ECO:0000256" key="3">
    <source>
        <dbReference type="ARBA" id="ARBA00022989"/>
    </source>
</evidence>